<dbReference type="SUPFAM" id="SSF52266">
    <property type="entry name" value="SGNH hydrolase"/>
    <property type="match status" value="1"/>
</dbReference>
<keyword evidence="3" id="KW-1185">Reference proteome</keyword>
<evidence type="ECO:0000259" key="1">
    <source>
        <dbReference type="Pfam" id="PF13472"/>
    </source>
</evidence>
<dbReference type="OrthoDB" id="671439at2759"/>
<dbReference type="PANTHER" id="PTHR14209">
    <property type="entry name" value="ISOAMYL ACETATE-HYDROLYZING ESTERASE 1"/>
    <property type="match status" value="1"/>
</dbReference>
<protein>
    <submittedName>
        <fullName evidence="2">Isoamyl acetate-hydrolyzing esterase 1-like protein</fullName>
    </submittedName>
</protein>
<accession>A0A1R1Y316</accession>
<dbReference type="Pfam" id="PF13472">
    <property type="entry name" value="Lipase_GDSL_2"/>
    <property type="match status" value="1"/>
</dbReference>
<dbReference type="EMBL" id="LSSN01001037">
    <property type="protein sequence ID" value="OMJ21298.1"/>
    <property type="molecule type" value="Genomic_DNA"/>
</dbReference>
<dbReference type="PANTHER" id="PTHR14209:SF19">
    <property type="entry name" value="ISOAMYL ACETATE-HYDROLYZING ESTERASE 1 HOMOLOG"/>
    <property type="match status" value="1"/>
</dbReference>
<organism evidence="2 3">
    <name type="scientific">Smittium culicis</name>
    <dbReference type="NCBI Taxonomy" id="133412"/>
    <lineage>
        <taxon>Eukaryota</taxon>
        <taxon>Fungi</taxon>
        <taxon>Fungi incertae sedis</taxon>
        <taxon>Zoopagomycota</taxon>
        <taxon>Kickxellomycotina</taxon>
        <taxon>Harpellomycetes</taxon>
        <taxon>Harpellales</taxon>
        <taxon>Legeriomycetaceae</taxon>
        <taxon>Smittium</taxon>
    </lineage>
</organism>
<dbReference type="STRING" id="133412.A0A1R1Y316"/>
<gene>
    <name evidence="2" type="ORF">AYI70_g3565</name>
</gene>
<sequence length="303" mass="34191">MYTFEGYLNDVIIAFGDSITQFGQNPELNGWVSQLGNLYIRRLDVLNRGFSGYNTISGGVIFPRLFPTTSDKVTPAKARFPETEVYNSAEELAVRADQEFGFGKKLESKIKLVIIFLGANDSCYAGFQQHVPLEEFKRNIERMITLLRDPNSEKYSPGTNIVLITPPPISEVMWEKTLAGVGVYEVSRSNVSVKEYANAVVEVGKKFGVPAIDTWTAFMDEIKAMREEKFKLAKLDDLRAQSYSDASYGFDELLIDGLHLTKRGNDKVFKMLTNLIDEQIPELRCDNIGELMPEWKALFPVAK</sequence>
<dbReference type="Gene3D" id="3.40.50.1110">
    <property type="entry name" value="SGNH hydrolase"/>
    <property type="match status" value="1"/>
</dbReference>
<dbReference type="InterPro" id="IPR013830">
    <property type="entry name" value="SGNH_hydro"/>
</dbReference>
<dbReference type="InterPro" id="IPR045136">
    <property type="entry name" value="Iah1-like"/>
</dbReference>
<evidence type="ECO:0000313" key="3">
    <source>
        <dbReference type="Proteomes" id="UP000187283"/>
    </source>
</evidence>
<dbReference type="Proteomes" id="UP000187283">
    <property type="component" value="Unassembled WGS sequence"/>
</dbReference>
<dbReference type="InterPro" id="IPR036514">
    <property type="entry name" value="SGNH_hydro_sf"/>
</dbReference>
<dbReference type="CDD" id="cd01838">
    <property type="entry name" value="Isoamyl_acetate_hydrolase_like"/>
    <property type="match status" value="1"/>
</dbReference>
<name>A0A1R1Y316_9FUNG</name>
<comment type="caution">
    <text evidence="2">The sequence shown here is derived from an EMBL/GenBank/DDBJ whole genome shotgun (WGS) entry which is preliminary data.</text>
</comment>
<feature type="domain" description="SGNH hydrolase-type esterase" evidence="1">
    <location>
        <begin position="14"/>
        <end position="264"/>
    </location>
</feature>
<proteinExistence type="predicted"/>
<dbReference type="AlphaFoldDB" id="A0A1R1Y316"/>
<reference evidence="2 3" key="1">
    <citation type="submission" date="2017-01" db="EMBL/GenBank/DDBJ databases">
        <authorList>
            <person name="Mah S.A."/>
            <person name="Swanson W.J."/>
            <person name="Moy G.W."/>
            <person name="Vacquier V.D."/>
        </authorList>
    </citation>
    <scope>NUCLEOTIDE SEQUENCE [LARGE SCALE GENOMIC DNA]</scope>
    <source>
        <strain evidence="2 3">GSMNP</strain>
    </source>
</reference>
<evidence type="ECO:0000313" key="2">
    <source>
        <dbReference type="EMBL" id="OMJ21298.1"/>
    </source>
</evidence>